<dbReference type="InterPro" id="IPR050708">
    <property type="entry name" value="T6SS_VgrG/RHS"/>
</dbReference>
<evidence type="ECO:0000313" key="2">
    <source>
        <dbReference type="Proteomes" id="UP001164653"/>
    </source>
</evidence>
<dbReference type="Gene3D" id="2.180.10.10">
    <property type="entry name" value="RHS repeat-associated core"/>
    <property type="match status" value="1"/>
</dbReference>
<gene>
    <name evidence="1" type="ORF">ON006_21785</name>
</gene>
<reference evidence="1" key="1">
    <citation type="submission" date="2022-11" db="EMBL/GenBank/DDBJ databases">
        <title>Dyadobacter pollutisoli sp. nov., isolated from plastic dumped soil.</title>
        <authorList>
            <person name="Kim J.M."/>
            <person name="Kim K.R."/>
            <person name="Lee J.K."/>
            <person name="Hao L."/>
            <person name="Jeon C.O."/>
        </authorList>
    </citation>
    <scope>NUCLEOTIDE SEQUENCE</scope>
    <source>
        <strain evidence="1">U1</strain>
    </source>
</reference>
<protein>
    <recommendedName>
        <fullName evidence="3">RHS repeat-associated core domain-containing protein</fullName>
    </recommendedName>
</protein>
<keyword evidence="2" id="KW-1185">Reference proteome</keyword>
<dbReference type="PANTHER" id="PTHR32305:SF15">
    <property type="entry name" value="PROTEIN RHSA-RELATED"/>
    <property type="match status" value="1"/>
</dbReference>
<dbReference type="PANTHER" id="PTHR32305">
    <property type="match status" value="1"/>
</dbReference>
<name>A0A9E8N997_9BACT</name>
<proteinExistence type="predicted"/>
<dbReference type="RefSeq" id="WP_267609904.1">
    <property type="nucleotide sequence ID" value="NZ_CP112998.1"/>
</dbReference>
<accession>A0A9E8N997</accession>
<sequence>MADTLTVKYDGGFEYNQLNVFKRLAISDGQAVYRKDTIRFDYFLKDHLGNVRVVFDERGRILQRTDYYPFALEIDRNAPVQTPSARNNVNRFLYNGKELQVGTGLADYGARMYMPEVGRMTGIDGAVDVFEHFSPYSYGLNNPFLYVDPSGDTTYNVNDLDMSKFDVIKDDVQLAQVSIKRSTNADISAPTVGTQVMYLVSGVADWADYIWNGRAYDGQKVNSNGILTANVAPITGTPPDVGFGKLSLITRILNPKINITQRGLAHTLDRHSINQITKWLNKSKFSNASEIQDLIIKATQQPMLRQPNGNYARVVDAGKLIGTDRASGQATSIYTVITNAIGDLVTASPGKP</sequence>
<dbReference type="KEGG" id="dpf:ON006_21785"/>
<dbReference type="NCBIfam" id="TIGR03696">
    <property type="entry name" value="Rhs_assc_core"/>
    <property type="match status" value="1"/>
</dbReference>
<dbReference type="InterPro" id="IPR022385">
    <property type="entry name" value="Rhs_assc_core"/>
</dbReference>
<dbReference type="Proteomes" id="UP001164653">
    <property type="component" value="Chromosome"/>
</dbReference>
<organism evidence="1 2">
    <name type="scientific">Dyadobacter pollutisoli</name>
    <dbReference type="NCBI Taxonomy" id="2910158"/>
    <lineage>
        <taxon>Bacteria</taxon>
        <taxon>Pseudomonadati</taxon>
        <taxon>Bacteroidota</taxon>
        <taxon>Cytophagia</taxon>
        <taxon>Cytophagales</taxon>
        <taxon>Spirosomataceae</taxon>
        <taxon>Dyadobacter</taxon>
    </lineage>
</organism>
<evidence type="ECO:0000313" key="1">
    <source>
        <dbReference type="EMBL" id="WAC10376.1"/>
    </source>
</evidence>
<dbReference type="AlphaFoldDB" id="A0A9E8N997"/>
<dbReference type="EMBL" id="CP112998">
    <property type="protein sequence ID" value="WAC10376.1"/>
    <property type="molecule type" value="Genomic_DNA"/>
</dbReference>
<evidence type="ECO:0008006" key="3">
    <source>
        <dbReference type="Google" id="ProtNLM"/>
    </source>
</evidence>